<gene>
    <name evidence="3" type="ORF">EAH76_00650</name>
</gene>
<keyword evidence="2" id="KW-0732">Signal</keyword>
<dbReference type="InterPro" id="IPR043504">
    <property type="entry name" value="Peptidase_S1_PA_chymotrypsin"/>
</dbReference>
<dbReference type="EMBL" id="RCZC01000001">
    <property type="protein sequence ID" value="TPG56121.1"/>
    <property type="molecule type" value="Genomic_DNA"/>
</dbReference>
<organism evidence="3 4">
    <name type="scientific">Sphingomonas glacialis</name>
    <dbReference type="NCBI Taxonomy" id="658225"/>
    <lineage>
        <taxon>Bacteria</taxon>
        <taxon>Pseudomonadati</taxon>
        <taxon>Pseudomonadota</taxon>
        <taxon>Alphaproteobacteria</taxon>
        <taxon>Sphingomonadales</taxon>
        <taxon>Sphingomonadaceae</taxon>
        <taxon>Sphingomonas</taxon>
    </lineage>
</organism>
<keyword evidence="3" id="KW-0645">Protease</keyword>
<dbReference type="PRINTS" id="PR00834">
    <property type="entry name" value="PROTEASES2C"/>
</dbReference>
<evidence type="ECO:0000256" key="2">
    <source>
        <dbReference type="SAM" id="SignalP"/>
    </source>
</evidence>
<protein>
    <submittedName>
        <fullName evidence="3">Serine protease</fullName>
    </submittedName>
</protein>
<dbReference type="InterPro" id="IPR009003">
    <property type="entry name" value="Peptidase_S1_PA"/>
</dbReference>
<evidence type="ECO:0000256" key="1">
    <source>
        <dbReference type="SAM" id="Phobius"/>
    </source>
</evidence>
<evidence type="ECO:0000313" key="4">
    <source>
        <dbReference type="Proteomes" id="UP000319931"/>
    </source>
</evidence>
<dbReference type="SUPFAM" id="SSF50494">
    <property type="entry name" value="Trypsin-like serine proteases"/>
    <property type="match status" value="1"/>
</dbReference>
<dbReference type="PANTHER" id="PTHR43019">
    <property type="entry name" value="SERINE ENDOPROTEASE DEGS"/>
    <property type="match status" value="1"/>
</dbReference>
<dbReference type="GO" id="GO:0006508">
    <property type="term" value="P:proteolysis"/>
    <property type="evidence" value="ECO:0007669"/>
    <property type="project" value="UniProtKB-KW"/>
</dbReference>
<keyword evidence="4" id="KW-1185">Reference proteome</keyword>
<dbReference type="OrthoDB" id="9766361at2"/>
<dbReference type="GO" id="GO:0004252">
    <property type="term" value="F:serine-type endopeptidase activity"/>
    <property type="evidence" value="ECO:0007669"/>
    <property type="project" value="InterPro"/>
</dbReference>
<proteinExistence type="predicted"/>
<dbReference type="Pfam" id="PF13365">
    <property type="entry name" value="Trypsin_2"/>
    <property type="match status" value="1"/>
</dbReference>
<feature type="transmembrane region" description="Helical" evidence="1">
    <location>
        <begin position="322"/>
        <end position="343"/>
    </location>
</feature>
<accession>A0A502G3H7</accession>
<keyword evidence="3" id="KW-0378">Hydrolase</keyword>
<feature type="chain" id="PRO_5021493189" evidence="2">
    <location>
        <begin position="50"/>
        <end position="546"/>
    </location>
</feature>
<keyword evidence="1" id="KW-0812">Transmembrane</keyword>
<dbReference type="PANTHER" id="PTHR43019:SF23">
    <property type="entry name" value="PROTEASE DO-LIKE 5, CHLOROPLASTIC"/>
    <property type="match status" value="1"/>
</dbReference>
<reference evidence="3 4" key="1">
    <citation type="journal article" date="2019" name="Environ. Microbiol.">
        <title>Species interactions and distinct microbial communities in high Arctic permafrost affected cryosols are associated with the CH4 and CO2 gas fluxes.</title>
        <authorList>
            <person name="Altshuler I."/>
            <person name="Hamel J."/>
            <person name="Turney S."/>
            <person name="Magnuson E."/>
            <person name="Levesque R."/>
            <person name="Greer C."/>
            <person name="Whyte L.G."/>
        </authorList>
    </citation>
    <scope>NUCLEOTIDE SEQUENCE [LARGE SCALE GENOMIC DNA]</scope>
    <source>
        <strain evidence="3 4">E6.1</strain>
    </source>
</reference>
<evidence type="ECO:0000313" key="3">
    <source>
        <dbReference type="EMBL" id="TPG56121.1"/>
    </source>
</evidence>
<keyword evidence="1" id="KW-0472">Membrane</keyword>
<dbReference type="InterPro" id="IPR001940">
    <property type="entry name" value="Peptidase_S1C"/>
</dbReference>
<dbReference type="Proteomes" id="UP000319931">
    <property type="component" value="Unassembled WGS sequence"/>
</dbReference>
<sequence length="546" mass="57161">MSCLPSPSRRDSGLRAASRDVLAIVFKRHCAALLALIATMLFAAAPAHADDISATARSVVRVVTIAIVDDEVVGFGHGSGFAVAPNRIVTNAHVVELLSRYPGNVVIGIVPSEGSKSYQGKVIALDTAHDLALIEFTGKPIPTSAIYTGPVDEGSLVTALGYPGNVDMATAKSAVDYIHPLSPIRSEGVFSGRRQMSGTAVMLHTAQIARGNSGGPLLDPCGRVIGVNSAITRGEEGDSSFGFAIANSELTAFLIRAKQSYAAVGTPCTSIADIDKVDAQAEAKAAALADEARRTAAGKALVARDAAWIAARDAADRHRENVMAIATLLLVLGAMAIGLGGLLDAQALRRGAIWAWGLGALMMVGAVVLFLLRPTGTPMLATNETAKIDAPVAPMSSSVPLGKMVCSFVPERSRVVSSSTEDTVIDWGQAGCMNGRTQYAENGSKWDRILVPAQEQTVSVLQFDPATRRYVTTRYFLGSDQMDELRKIRSQVTLKACSPDEAGRANLASQQAAIRTSLPARPNEKIVYQCTPAPAGASSSPTPSAG</sequence>
<feature type="signal peptide" evidence="2">
    <location>
        <begin position="1"/>
        <end position="49"/>
    </location>
</feature>
<comment type="caution">
    <text evidence="3">The sequence shown here is derived from an EMBL/GenBank/DDBJ whole genome shotgun (WGS) entry which is preliminary data.</text>
</comment>
<dbReference type="Gene3D" id="2.40.10.10">
    <property type="entry name" value="Trypsin-like serine proteases"/>
    <property type="match status" value="2"/>
</dbReference>
<dbReference type="AlphaFoldDB" id="A0A502G3H7"/>
<keyword evidence="1" id="KW-1133">Transmembrane helix</keyword>
<name>A0A502G3H7_9SPHN</name>
<feature type="transmembrane region" description="Helical" evidence="1">
    <location>
        <begin position="352"/>
        <end position="372"/>
    </location>
</feature>